<keyword evidence="2" id="KW-1185">Reference proteome</keyword>
<dbReference type="KEGG" id="pbk:Back11_56560"/>
<proteinExistence type="predicted"/>
<reference evidence="1 2" key="1">
    <citation type="submission" date="2018-11" db="EMBL/GenBank/DDBJ databases">
        <title>Complete genome sequence of Paenibacillus baekrokdamisoli strain KCTC 33723.</title>
        <authorList>
            <person name="Kang S.W."/>
            <person name="Lee K.C."/>
            <person name="Kim K.K."/>
            <person name="Kim J.S."/>
            <person name="Kim D.S."/>
            <person name="Ko S.H."/>
            <person name="Yang S.H."/>
            <person name="Lee J.S."/>
        </authorList>
    </citation>
    <scope>NUCLEOTIDE SEQUENCE [LARGE SCALE GENOMIC DNA]</scope>
    <source>
        <strain evidence="1 2">KCTC 33723</strain>
    </source>
</reference>
<sequence length="177" mass="20789">MGTWGYGIFEDDFTLDVKDLFNSFIKEEVGIDQIIARLVRFYSEEIQDVEDGPLFFFALSSLLLERNELREDIKEQTINVINLGIDQEKWKRAGFFSRQARKRALNNLKKSLDNTNFVNEVSAVDQEDLENDRFKPGTARYSVYELSDQKTEKVYYVGKTINLELRSKYFELNPMKN</sequence>
<evidence type="ECO:0000313" key="2">
    <source>
        <dbReference type="Proteomes" id="UP000275368"/>
    </source>
</evidence>
<evidence type="ECO:0000313" key="1">
    <source>
        <dbReference type="EMBL" id="BBH24311.1"/>
    </source>
</evidence>
<accession>A0A3G9JEH8</accession>
<name>A0A3G9JEH8_9BACL</name>
<gene>
    <name evidence="1" type="ORF">Back11_56560</name>
</gene>
<dbReference type="Proteomes" id="UP000275368">
    <property type="component" value="Chromosome"/>
</dbReference>
<dbReference type="RefSeq" id="WP_125664436.1">
    <property type="nucleotide sequence ID" value="NZ_AP019308.1"/>
</dbReference>
<protein>
    <submittedName>
        <fullName evidence="1">Uncharacterized protein</fullName>
    </submittedName>
</protein>
<dbReference type="EMBL" id="AP019308">
    <property type="protein sequence ID" value="BBH24311.1"/>
    <property type="molecule type" value="Genomic_DNA"/>
</dbReference>
<dbReference type="OrthoDB" id="362700at2"/>
<organism evidence="1 2">
    <name type="scientific">Paenibacillus baekrokdamisoli</name>
    <dbReference type="NCBI Taxonomy" id="1712516"/>
    <lineage>
        <taxon>Bacteria</taxon>
        <taxon>Bacillati</taxon>
        <taxon>Bacillota</taxon>
        <taxon>Bacilli</taxon>
        <taxon>Bacillales</taxon>
        <taxon>Paenibacillaceae</taxon>
        <taxon>Paenibacillus</taxon>
    </lineage>
</organism>
<dbReference type="AlphaFoldDB" id="A0A3G9JEH8"/>